<dbReference type="KEGG" id="vg:5470352"/>
<evidence type="ECO:0000256" key="1">
    <source>
        <dbReference type="SAM" id="Phobius"/>
    </source>
</evidence>
<proteinExistence type="predicted"/>
<dbReference type="GeneID" id="5470352"/>
<name>A7K845_9PHYC</name>
<dbReference type="RefSeq" id="YP_001426566.1">
    <property type="nucleotide sequence ID" value="NC_008724.1"/>
</dbReference>
<reference evidence="2 3" key="1">
    <citation type="submission" date="2006-09" db="EMBL/GenBank/DDBJ databases">
        <title>Sequence and annotation of the 288-kb ATCV-1 virus that infects an endosymbiotic Chlorella strain of the heliozoon Acanthocystis turfacea.</title>
        <authorList>
            <person name="Fitzgerald L.A."/>
            <person name="Graves M.V."/>
            <person name="Li X."/>
            <person name="Pfitzner A.J.P."/>
            <person name="Hartigan J."/>
            <person name="Van Etten J.L."/>
        </authorList>
    </citation>
    <scope>NUCLEOTIDE SEQUENCE [LARGE SCALE GENOMIC DNA]</scope>
    <source>
        <strain evidence="2 3">ATCV-1</strain>
    </source>
</reference>
<accession>A7K845</accession>
<sequence length="193" mass="21409">MSLTSMSTIFLPSWRTCSISFSKKIPTSTSSTSTSYVSSVSLLSGICSTLVKSTLHGPILYDVRAFFRCIVNWEFDVMMGVPGGGAVDFSSRVRLVRIANLPLGTVVLSIFFFCSQNSLPSSVATNRVETPLFPFPTYLSMIVCSSGASFILPFIWFHTTFRRLDTNRFPSISPILNSSSTLRKSLFSRRFFS</sequence>
<organism evidence="2 3">
    <name type="scientific">Chlorovirus heliozoae</name>
    <dbReference type="NCBI Taxonomy" id="322019"/>
    <lineage>
        <taxon>Viruses</taxon>
        <taxon>Varidnaviria</taxon>
        <taxon>Bamfordvirae</taxon>
        <taxon>Nucleocytoviricota</taxon>
        <taxon>Megaviricetes</taxon>
        <taxon>Algavirales</taxon>
        <taxon>Phycodnaviridae</taxon>
        <taxon>Chlorovirus</taxon>
    </lineage>
</organism>
<keyword evidence="1" id="KW-0472">Membrane</keyword>
<keyword evidence="3" id="KW-1185">Reference proteome</keyword>
<evidence type="ECO:0000313" key="2">
    <source>
        <dbReference type="EMBL" id="ABT16219.1"/>
    </source>
</evidence>
<gene>
    <name evidence="2" type="primary">z085L</name>
    <name evidence="2" type="ORF">ATCV1_z085L</name>
</gene>
<feature type="transmembrane region" description="Helical" evidence="1">
    <location>
        <begin position="98"/>
        <end position="118"/>
    </location>
</feature>
<protein>
    <submittedName>
        <fullName evidence="2">Uncharacterized protein z085L</fullName>
    </submittedName>
</protein>
<evidence type="ECO:0000313" key="3">
    <source>
        <dbReference type="Proteomes" id="UP000202420"/>
    </source>
</evidence>
<keyword evidence="1" id="KW-1133">Transmembrane helix</keyword>
<dbReference type="EMBL" id="EF101928">
    <property type="protein sequence ID" value="ABT16219.1"/>
    <property type="molecule type" value="Genomic_DNA"/>
</dbReference>
<feature type="transmembrane region" description="Helical" evidence="1">
    <location>
        <begin position="138"/>
        <end position="157"/>
    </location>
</feature>
<keyword evidence="1" id="KW-0812">Transmembrane</keyword>
<dbReference type="Proteomes" id="UP000202420">
    <property type="component" value="Segment"/>
</dbReference>